<evidence type="ECO:0000256" key="4">
    <source>
        <dbReference type="ARBA" id="ARBA00022475"/>
    </source>
</evidence>
<dbReference type="GO" id="GO:0005886">
    <property type="term" value="C:plasma membrane"/>
    <property type="evidence" value="ECO:0007669"/>
    <property type="project" value="UniProtKB-SubCell"/>
</dbReference>
<reference evidence="9 10" key="1">
    <citation type="submission" date="2017-05" db="EMBL/GenBank/DDBJ databases">
        <authorList>
            <person name="Song R."/>
            <person name="Chenine A.L."/>
            <person name="Ruprecht R.M."/>
        </authorList>
    </citation>
    <scope>NUCLEOTIDE SEQUENCE [LARGE SCALE GENOMIC DNA]</scope>
    <source>
        <strain evidence="9 10">KA00229</strain>
    </source>
</reference>
<dbReference type="Proteomes" id="UP000242958">
    <property type="component" value="Unassembled WGS sequence"/>
</dbReference>
<evidence type="ECO:0000256" key="1">
    <source>
        <dbReference type="ARBA" id="ARBA00004651"/>
    </source>
</evidence>
<evidence type="ECO:0000256" key="3">
    <source>
        <dbReference type="ARBA" id="ARBA00022448"/>
    </source>
</evidence>
<evidence type="ECO:0000256" key="8">
    <source>
        <dbReference type="SAM" id="Phobius"/>
    </source>
</evidence>
<dbReference type="SUPFAM" id="SSF81345">
    <property type="entry name" value="ABC transporter involved in vitamin B12 uptake, BtuC"/>
    <property type="match status" value="1"/>
</dbReference>
<comment type="subcellular location">
    <subcellularLocation>
        <location evidence="1">Cell membrane</location>
        <topology evidence="1">Multi-pass membrane protein</topology>
    </subcellularLocation>
</comment>
<evidence type="ECO:0000313" key="9">
    <source>
        <dbReference type="EMBL" id="PNH20758.1"/>
    </source>
</evidence>
<keyword evidence="5 8" id="KW-0812">Transmembrane</keyword>
<keyword evidence="6 8" id="KW-1133">Transmembrane helix</keyword>
<gene>
    <name evidence="9" type="ORF">CAL30_06845</name>
</gene>
<dbReference type="FunFam" id="1.10.3470.10:FF:000001">
    <property type="entry name" value="Vitamin B12 ABC transporter permease BtuC"/>
    <property type="match status" value="1"/>
</dbReference>
<dbReference type="InterPro" id="IPR000522">
    <property type="entry name" value="ABC_transptr_permease_BtuC"/>
</dbReference>
<feature type="transmembrane region" description="Helical" evidence="8">
    <location>
        <begin position="125"/>
        <end position="144"/>
    </location>
</feature>
<dbReference type="GO" id="GO:0022857">
    <property type="term" value="F:transmembrane transporter activity"/>
    <property type="evidence" value="ECO:0007669"/>
    <property type="project" value="InterPro"/>
</dbReference>
<comment type="caution">
    <text evidence="9">The sequence shown here is derived from an EMBL/GenBank/DDBJ whole genome shotgun (WGS) entry which is preliminary data.</text>
</comment>
<dbReference type="PANTHER" id="PTHR30472:SF68">
    <property type="entry name" value="FERRICHROME TRANSPORT SYSTEM PERMEASE PROTEIN FHUB"/>
    <property type="match status" value="1"/>
</dbReference>
<dbReference type="CDD" id="cd06550">
    <property type="entry name" value="TM_ABC_iron-siderophores_like"/>
    <property type="match status" value="1"/>
</dbReference>
<evidence type="ECO:0000256" key="2">
    <source>
        <dbReference type="ARBA" id="ARBA00007935"/>
    </source>
</evidence>
<feature type="transmembrane region" description="Helical" evidence="8">
    <location>
        <begin position="312"/>
        <end position="332"/>
    </location>
</feature>
<feature type="transmembrane region" description="Helical" evidence="8">
    <location>
        <begin position="156"/>
        <end position="178"/>
    </location>
</feature>
<protein>
    <submittedName>
        <fullName evidence="9">Ferrichrome ABC transporter</fullName>
    </submittedName>
</protein>
<dbReference type="GO" id="GO:0033214">
    <property type="term" value="P:siderophore-iron import into cell"/>
    <property type="evidence" value="ECO:0007669"/>
    <property type="project" value="TreeGrafter"/>
</dbReference>
<feature type="transmembrane region" description="Helical" evidence="8">
    <location>
        <begin position="244"/>
        <end position="271"/>
    </location>
</feature>
<evidence type="ECO:0000256" key="5">
    <source>
        <dbReference type="ARBA" id="ARBA00022692"/>
    </source>
</evidence>
<dbReference type="EMBL" id="NFMF01000011">
    <property type="protein sequence ID" value="PNH20758.1"/>
    <property type="molecule type" value="Genomic_DNA"/>
</dbReference>
<evidence type="ECO:0000256" key="6">
    <source>
        <dbReference type="ARBA" id="ARBA00022989"/>
    </source>
</evidence>
<evidence type="ECO:0000256" key="7">
    <source>
        <dbReference type="ARBA" id="ARBA00023136"/>
    </source>
</evidence>
<dbReference type="Gene3D" id="1.10.3470.10">
    <property type="entry name" value="ABC transporter involved in vitamin B12 uptake, BtuC"/>
    <property type="match status" value="1"/>
</dbReference>
<proteinExistence type="inferred from homology"/>
<dbReference type="Pfam" id="PF01032">
    <property type="entry name" value="FecCD"/>
    <property type="match status" value="1"/>
</dbReference>
<dbReference type="InterPro" id="IPR037294">
    <property type="entry name" value="ABC_BtuC-like"/>
</dbReference>
<evidence type="ECO:0000313" key="10">
    <source>
        <dbReference type="Proteomes" id="UP000242958"/>
    </source>
</evidence>
<organism evidence="9 10">
    <name type="scientific">Megasphaera hutchinsoni</name>
    <dbReference type="NCBI Taxonomy" id="1588748"/>
    <lineage>
        <taxon>Bacteria</taxon>
        <taxon>Bacillati</taxon>
        <taxon>Bacillota</taxon>
        <taxon>Negativicutes</taxon>
        <taxon>Veillonellales</taxon>
        <taxon>Veillonellaceae</taxon>
        <taxon>Megasphaera</taxon>
    </lineage>
</organism>
<comment type="similarity">
    <text evidence="2">Belongs to the binding-protein-dependent transport system permease family. FecCD subfamily.</text>
</comment>
<dbReference type="PANTHER" id="PTHR30472">
    <property type="entry name" value="FERRIC ENTEROBACTIN TRANSPORT SYSTEM PERMEASE PROTEIN"/>
    <property type="match status" value="1"/>
</dbReference>
<accession>A0A2J8B7L4</accession>
<sequence length="336" mass="35770">MSSINKLILRQHNRIWASIVLFVLGIVFVTSFVLSIMYGAADVSITCVIHILWAPTTGVTDTIIWDVRLPRGIAGVLVGTDLALAGLLLQGILRNPLADPHIMGISSGAGLMGVVVLILCPALTYLITPVAFIGAMLAAVWVYGLAWKNGIRPVRVILAGVAVASLLGSIISGILIFYSDRVHGALMWMAGGLGNVGWDSVVLLWPYTLVGIILTMVSSYYLNLLQLGDDMARGLGLPVERTRFLLTALASLLAASAVSVVGLLGFVGLIVPHMARLLLGGDYRLMVPGTILLGSSLVLFSDTVARVMFAPVEIPVGLITAILGTPFFLFLLRKEM</sequence>
<keyword evidence="4" id="KW-1003">Cell membrane</keyword>
<feature type="transmembrane region" description="Helical" evidence="8">
    <location>
        <begin position="20"/>
        <end position="53"/>
    </location>
</feature>
<keyword evidence="3" id="KW-0813">Transport</keyword>
<feature type="transmembrane region" description="Helical" evidence="8">
    <location>
        <begin position="73"/>
        <end position="93"/>
    </location>
</feature>
<name>A0A2J8B7L4_9FIRM</name>
<feature type="transmembrane region" description="Helical" evidence="8">
    <location>
        <begin position="204"/>
        <end position="223"/>
    </location>
</feature>
<dbReference type="RefSeq" id="WP_102889707.1">
    <property type="nucleotide sequence ID" value="NZ_NFMF01000011.1"/>
</dbReference>
<keyword evidence="7 8" id="KW-0472">Membrane</keyword>
<dbReference type="AlphaFoldDB" id="A0A2J8B7L4"/>